<dbReference type="Proteomes" id="UP001235939">
    <property type="component" value="Chromosome 12"/>
</dbReference>
<feature type="domain" description="UME" evidence="1">
    <location>
        <begin position="388"/>
        <end position="495"/>
    </location>
</feature>
<dbReference type="InterPro" id="IPR016024">
    <property type="entry name" value="ARM-type_fold"/>
</dbReference>
<reference evidence="2 3" key="1">
    <citation type="submission" date="2022-01" db="EMBL/GenBank/DDBJ databases">
        <title>A chromosomal length assembly of Cordylochernes scorpioides.</title>
        <authorList>
            <person name="Zeh D."/>
            <person name="Zeh J."/>
        </authorList>
    </citation>
    <scope>NUCLEOTIDE SEQUENCE [LARGE SCALE GENOMIC DNA]</scope>
    <source>
        <strain evidence="2">IN4F17</strain>
        <tissue evidence="2">Whole Body</tissue>
    </source>
</reference>
<name>A0ABY6L1U9_9ARAC</name>
<dbReference type="Pfam" id="PF08064">
    <property type="entry name" value="UME"/>
    <property type="match status" value="1"/>
</dbReference>
<gene>
    <name evidence="2" type="ORF">LAZ67_12002495</name>
</gene>
<dbReference type="SMART" id="SM00802">
    <property type="entry name" value="UME"/>
    <property type="match status" value="1"/>
</dbReference>
<sequence>MVQPAQKMHGHTLIPPAVTFQWTLDLFIRNLTSSNASIIKVLQDLPLFLHICPQVPVDAIKQPFLLCCGRNLMQSSLGSQLLIPMCRAITQLCCVFSKTTELVRPGYNSQVLDVLEDLLVFLVESQDRTVAQASVSMVPRYFNHYGHTLRSLTACLQLASHSDFEVRFMFRENRFVILALVCLIKSHLSSSPYLLALAKRKLSILAENQNLRLQELCRRFKIPICQSLAKLLIFLDDMDRGIKFLNLLSDSFGSPNFNVFLKMASGYILRDVAINPTVPFSSTIIKALASHLGVPVQELILDNFQYIFPFLLIHCTSSDHLKQCLAYMEEESGVGVGMLLRWNFQPIHNELLRQLSSHYQEVFTGLAMLAENFKEYHGPRPITTPEQMSEFLNPRMLGYITFFDSQLVSLTATLEEKKQILNSLARLMDMMGPQYITATRMKLMATLRITLRYTTEDFPQITCKLWKEFVHSIEDSALRTTLLHVVVALIPHLELYPEGVAKIFRYLILEKREVLSDSLGELYFIPDIPELEEVNAVLKHYTHKVKQSGFHLALNHYKKGLNHENLEVRLQALVKIKDHLAIHHSGYDPANIYNADETGLFFKLIPDRTLAHKDENCRGAKRM</sequence>
<accession>A0ABY6L1U9</accession>
<dbReference type="SUPFAM" id="SSF48371">
    <property type="entry name" value="ARM repeat"/>
    <property type="match status" value="1"/>
</dbReference>
<dbReference type="EMBL" id="CP092874">
    <property type="protein sequence ID" value="UYV75108.1"/>
    <property type="molecule type" value="Genomic_DNA"/>
</dbReference>
<keyword evidence="3" id="KW-1185">Reference proteome</keyword>
<proteinExistence type="predicted"/>
<evidence type="ECO:0000259" key="1">
    <source>
        <dbReference type="SMART" id="SM00802"/>
    </source>
</evidence>
<evidence type="ECO:0000313" key="2">
    <source>
        <dbReference type="EMBL" id="UYV75108.1"/>
    </source>
</evidence>
<protein>
    <submittedName>
        <fullName evidence="2">ATR</fullName>
    </submittedName>
</protein>
<dbReference type="InterPro" id="IPR012993">
    <property type="entry name" value="UME"/>
</dbReference>
<organism evidence="2 3">
    <name type="scientific">Cordylochernes scorpioides</name>
    <dbReference type="NCBI Taxonomy" id="51811"/>
    <lineage>
        <taxon>Eukaryota</taxon>
        <taxon>Metazoa</taxon>
        <taxon>Ecdysozoa</taxon>
        <taxon>Arthropoda</taxon>
        <taxon>Chelicerata</taxon>
        <taxon>Arachnida</taxon>
        <taxon>Pseudoscorpiones</taxon>
        <taxon>Cheliferoidea</taxon>
        <taxon>Chernetidae</taxon>
        <taxon>Cordylochernes</taxon>
    </lineage>
</organism>
<evidence type="ECO:0000313" key="3">
    <source>
        <dbReference type="Proteomes" id="UP001235939"/>
    </source>
</evidence>